<dbReference type="EMBL" id="JACORT010000006">
    <property type="protein sequence ID" value="MBC5784401.1"/>
    <property type="molecule type" value="Genomic_DNA"/>
</dbReference>
<keyword evidence="4" id="KW-1185">Reference proteome</keyword>
<accession>A0A923MSX1</accession>
<name>A0A923MSX1_9BURK</name>
<organism evidence="3 4">
    <name type="scientific">Ramlibacter cellulosilyticus</name>
    <dbReference type="NCBI Taxonomy" id="2764187"/>
    <lineage>
        <taxon>Bacteria</taxon>
        <taxon>Pseudomonadati</taxon>
        <taxon>Pseudomonadota</taxon>
        <taxon>Betaproteobacteria</taxon>
        <taxon>Burkholderiales</taxon>
        <taxon>Comamonadaceae</taxon>
        <taxon>Ramlibacter</taxon>
    </lineage>
</organism>
<feature type="transmembrane region" description="Helical" evidence="1">
    <location>
        <begin position="86"/>
        <end position="106"/>
    </location>
</feature>
<evidence type="ECO:0000313" key="3">
    <source>
        <dbReference type="EMBL" id="MBC5784401.1"/>
    </source>
</evidence>
<feature type="transmembrane region" description="Helical" evidence="1">
    <location>
        <begin position="24"/>
        <end position="50"/>
    </location>
</feature>
<keyword evidence="1" id="KW-1133">Transmembrane helix</keyword>
<dbReference type="AlphaFoldDB" id="A0A923MSX1"/>
<feature type="domain" description="SPW repeat-containing integral membrane" evidence="2">
    <location>
        <begin position="7"/>
        <end position="102"/>
    </location>
</feature>
<keyword evidence="1" id="KW-0812">Transmembrane</keyword>
<dbReference type="InterPro" id="IPR005530">
    <property type="entry name" value="SPW"/>
</dbReference>
<evidence type="ECO:0000259" key="2">
    <source>
        <dbReference type="Pfam" id="PF03779"/>
    </source>
</evidence>
<sequence>MARVKHWQDPVNALVGAWLVLSPWVLGFQSVVIAAATTAAVGALLFATSVGAMQFSQAWEEWLDVVLGVALMLLPTVFGFDGVRPALQNALACGAIVTFLALWVLASDDVLAGWWEKNVG</sequence>
<dbReference type="Proteomes" id="UP000608513">
    <property type="component" value="Unassembled WGS sequence"/>
</dbReference>
<evidence type="ECO:0000256" key="1">
    <source>
        <dbReference type="SAM" id="Phobius"/>
    </source>
</evidence>
<keyword evidence="1" id="KW-0472">Membrane</keyword>
<feature type="transmembrane region" description="Helical" evidence="1">
    <location>
        <begin position="62"/>
        <end position="80"/>
    </location>
</feature>
<evidence type="ECO:0000313" key="4">
    <source>
        <dbReference type="Proteomes" id="UP000608513"/>
    </source>
</evidence>
<dbReference type="RefSeq" id="WP_187077145.1">
    <property type="nucleotide sequence ID" value="NZ_JACORT010000006.1"/>
</dbReference>
<proteinExistence type="predicted"/>
<dbReference type="Pfam" id="PF03779">
    <property type="entry name" value="SPW"/>
    <property type="match status" value="1"/>
</dbReference>
<comment type="caution">
    <text evidence="3">The sequence shown here is derived from an EMBL/GenBank/DDBJ whole genome shotgun (WGS) entry which is preliminary data.</text>
</comment>
<gene>
    <name evidence="3" type="ORF">H8N03_15745</name>
</gene>
<protein>
    <submittedName>
        <fullName evidence="3">SPW repeat protein</fullName>
    </submittedName>
</protein>
<reference evidence="3" key="1">
    <citation type="submission" date="2020-08" db="EMBL/GenBank/DDBJ databases">
        <title>Ramlibacter sp. USB13 16S ribosomal RNA gene genome sequencing and assembly.</title>
        <authorList>
            <person name="Kang M."/>
        </authorList>
    </citation>
    <scope>NUCLEOTIDE SEQUENCE</scope>
    <source>
        <strain evidence="3">USB13</strain>
    </source>
</reference>